<dbReference type="InterPro" id="IPR016036">
    <property type="entry name" value="Malonyl_transacylase_ACP-bd"/>
</dbReference>
<dbReference type="InterPro" id="IPR020841">
    <property type="entry name" value="PKS_Beta-ketoAc_synthase_dom"/>
</dbReference>
<dbReference type="GO" id="GO:0005737">
    <property type="term" value="C:cytoplasm"/>
    <property type="evidence" value="ECO:0007669"/>
    <property type="project" value="TreeGrafter"/>
</dbReference>
<dbReference type="Pfam" id="PF22621">
    <property type="entry name" value="CurL-like_PKS_C"/>
    <property type="match status" value="1"/>
</dbReference>
<dbReference type="InterPro" id="IPR036736">
    <property type="entry name" value="ACP-like_sf"/>
</dbReference>
<dbReference type="Gene3D" id="3.40.366.10">
    <property type="entry name" value="Malonyl-Coenzyme A Acyl Carrier Protein, domain 2"/>
    <property type="match status" value="1"/>
</dbReference>
<dbReference type="InterPro" id="IPR016035">
    <property type="entry name" value="Acyl_Trfase/lysoPLipase"/>
</dbReference>
<dbReference type="PROSITE" id="PS00012">
    <property type="entry name" value="PHOSPHOPANTETHEINE"/>
    <property type="match status" value="1"/>
</dbReference>
<gene>
    <name evidence="10" type="ORF">BE15_32970</name>
</gene>
<dbReference type="SUPFAM" id="SSF52777">
    <property type="entry name" value="CoA-dependent acyltransferases"/>
    <property type="match status" value="2"/>
</dbReference>
<evidence type="ECO:0000256" key="6">
    <source>
        <dbReference type="ARBA" id="ARBA00023098"/>
    </source>
</evidence>
<dbReference type="Gene3D" id="3.30.559.30">
    <property type="entry name" value="Nonribosomal peptide synthetase, condensation domain"/>
    <property type="match status" value="1"/>
</dbReference>
<evidence type="ECO:0000259" key="8">
    <source>
        <dbReference type="PROSITE" id="PS50075"/>
    </source>
</evidence>
<dbReference type="PROSITE" id="PS50075">
    <property type="entry name" value="CARRIER"/>
    <property type="match status" value="1"/>
</dbReference>
<dbReference type="InterPro" id="IPR036291">
    <property type="entry name" value="NAD(P)-bd_dom_sf"/>
</dbReference>
<dbReference type="CDD" id="cd08953">
    <property type="entry name" value="KR_2_SDR_x"/>
    <property type="match status" value="1"/>
</dbReference>
<comment type="caution">
    <text evidence="10">The sequence shown here is derived from an EMBL/GenBank/DDBJ whole genome shotgun (WGS) entry which is preliminary data.</text>
</comment>
<evidence type="ECO:0000256" key="4">
    <source>
        <dbReference type="ARBA" id="ARBA00022679"/>
    </source>
</evidence>
<feature type="domain" description="Carrier" evidence="8">
    <location>
        <begin position="1426"/>
        <end position="1500"/>
    </location>
</feature>
<dbReference type="Gene3D" id="3.30.70.3290">
    <property type="match status" value="1"/>
</dbReference>
<dbReference type="Pfam" id="PF00109">
    <property type="entry name" value="ketoacyl-synt"/>
    <property type="match status" value="1"/>
</dbReference>
<dbReference type="GO" id="GO:0004315">
    <property type="term" value="F:3-oxoacyl-[acyl-carrier-protein] synthase activity"/>
    <property type="evidence" value="ECO:0007669"/>
    <property type="project" value="InterPro"/>
</dbReference>
<evidence type="ECO:0000256" key="3">
    <source>
        <dbReference type="ARBA" id="ARBA00022553"/>
    </source>
</evidence>
<dbReference type="Pfam" id="PF02801">
    <property type="entry name" value="Ketoacyl-synt_C"/>
    <property type="match status" value="1"/>
</dbReference>
<dbReference type="InterPro" id="IPR014043">
    <property type="entry name" value="Acyl_transferase_dom"/>
</dbReference>
<dbReference type="PROSITE" id="PS52004">
    <property type="entry name" value="KS3_2"/>
    <property type="match status" value="1"/>
</dbReference>
<dbReference type="InterPro" id="IPR013968">
    <property type="entry name" value="PKS_KR"/>
</dbReference>
<evidence type="ECO:0000259" key="9">
    <source>
        <dbReference type="PROSITE" id="PS52004"/>
    </source>
</evidence>
<dbReference type="InterPro" id="IPR050091">
    <property type="entry name" value="PKS_NRPS_Biosynth_Enz"/>
</dbReference>
<dbReference type="GO" id="GO:0004312">
    <property type="term" value="F:fatty acid synthase activity"/>
    <property type="evidence" value="ECO:0007669"/>
    <property type="project" value="TreeGrafter"/>
</dbReference>
<dbReference type="InterPro" id="IPR001227">
    <property type="entry name" value="Ac_transferase_dom_sf"/>
</dbReference>
<dbReference type="InterPro" id="IPR023213">
    <property type="entry name" value="CAT-like_dom_sf"/>
</dbReference>
<dbReference type="InterPro" id="IPR057326">
    <property type="entry name" value="KR_dom"/>
</dbReference>
<dbReference type="FunFam" id="3.40.47.10:FF:000042">
    <property type="entry name" value="Polyketide synthase Pks13"/>
    <property type="match status" value="1"/>
</dbReference>
<dbReference type="InterPro" id="IPR018201">
    <property type="entry name" value="Ketoacyl_synth_AS"/>
</dbReference>
<dbReference type="SUPFAM" id="SSF51735">
    <property type="entry name" value="NAD(P)-binding Rossmann-fold domains"/>
    <property type="match status" value="2"/>
</dbReference>
<dbReference type="InterPro" id="IPR014030">
    <property type="entry name" value="Ketoacyl_synth_N"/>
</dbReference>
<dbReference type="Proteomes" id="UP000075260">
    <property type="component" value="Unassembled WGS sequence"/>
</dbReference>
<dbReference type="Pfam" id="PF00698">
    <property type="entry name" value="Acyl_transf_1"/>
    <property type="match status" value="1"/>
</dbReference>
<feature type="domain" description="Ketosynthase family 3 (KS3)" evidence="9">
    <location>
        <begin position="1"/>
        <end position="421"/>
    </location>
</feature>
<keyword evidence="2" id="KW-0596">Phosphopantetheine</keyword>
<evidence type="ECO:0000256" key="2">
    <source>
        <dbReference type="ARBA" id="ARBA00022450"/>
    </source>
</evidence>
<dbReference type="InterPro" id="IPR006162">
    <property type="entry name" value="Ppantetheine_attach_site"/>
</dbReference>
<sequence length="1977" mass="211562">MGCVAIIGMAGRFPGAADLDQFWTNLRDGVESIRFFDGGGAAGEGSPRVVRAAGALDDIDRFAAEFFGVSPREAELMDPQHRLFLESAWEAIESAGYNPASYPGRIGVYAGTGPSDYLMKNIAMTPSVVHTAGELPIMLGNDPAFLATRVSYKLDLKGPAMYVGTACSSSLVAVQLAVHALATYQCDMALAGGVRIGVFPERGYVFQEGGILSPDGHCRAFDARARGTVPGSGVGVVLLKRLEEALADGDVVLAVIRGAAVNNDGAQKIGYTAPSVAAQSEVIAEAQAAAGVQPDDITYIEAHGTGTPLGDPIEIAALTRAFGATTSRRGSCAIGSLKTSIGHLDAAAGIAGLIKVVLALRHRLLPASLHFESPNPEIDFAGSPFYVNTALSPWDAGAAPRRAGVSSFGIGGTNAHVVLEEAPELPASGPSRPSQLLVLSAETSDALKKVTANLADHLRRDPSVNLADVAFTLSTGRKAFAHRSAFVCHDPADAAAALSTADPRQSIGSDVVARERVPAFVFSGQGSQYEGMARELYEREAVFRAHVDHAADILMRRHPAFDLVGALYPRADSAEPRRTLDRTELAQPALFVIEYALARTLMAWGIHPQVMIGYSIGEYVAACLAGVFTLEDALKIVVARGRLVGELPEGSMLAIRLSERETRAVIGDDLCLAAVLGPSDCVVAGETPAIEALARRLAEGGISSTRLATSHAFHSRMMAPAVDRLADVVAGVSLHPPTIPVLSNVTGRWMTAEEATSPRYWADHLRQTVRFAEGMAEMLSDERRVLIEVGPGRTLAPWLERSARGGDRLRAVSLLRRPRDPSSDQSFLLGALGRLWLAGLSIDWSGLFAGEHRRRSALPTYPFERRRYWIEPSAWGSKASTLAPEADIARWFYVPVWKQSISTLARSGRRTPRASGRSWLVFGGERGMGQDVVTRLRASGDDVVVVARGGQFAKLEEHAYTLDPARPSDYIRLLDETQFASRSRRAVLHFGAGLEERGPAEAELFHELLGLAQALGERLVLSSLGAGAGESQTPFFVVTSGLHDVTGAERPRPHDATVLGPVRVINQEYPGILCRNIDVDPAGGRGVAQLLAEMEDVPSDLLVAYRGEHRWVQAFEQVSFEPPAGEPPLLRRQGVYLITGGLGGIGLVLAGYLARAAAAKLVLVGRSDFPPEERWDGLLASSGGSGAPERTREQIRALRALQASGAEVLVLRADVADEASMREVRRRAQGRFGAIHGVIHAAGLPPDGLIHTKTREAAERVLAPKVRGGHVIETVFGGDALDFIVLCSSIQAYMGPPGSVDYCAANIALDALAVRLCRVHGHTAISVAWDGWGKLGMGVDASDVSRYLPADLVRGGMTPGEGIEVFRRILASPRPQVIVSTRDFDGLLQRTREALSVAALIAPTEKRPAGRNARQPRPALTSEYVAPKSPLERALADILGELLGFADIGVRDNFFELGADSLTFVQMVARAHERGMRLDSRKLFELDTIAALAPTLELSPARRTPAKREPGPVPLTPIQRAFFAQGIDDARHFDLTVVLESPAELVQERIERALECVLDHHDAFRLRFRRRDGEWTQAQIGATHLAGVNHIDLSGSPPAVHQAAAAAAAMSLRCELDPVNGPLVRAALFSLGGDCGSRLLLVVHHLVADIMSLRIFVQDLEHAYLQLTLGQPVQLPAATASFRSWAEKVDRLARAGAFRDELDYWLSQGRAGAEDLPGDSPLPAETRVASASLVLAEAETRALLEAARRLRVSMGDLCLASLALALAARTNRTAHLVDVEGLGRDAALAGEDLDVSRTIGWFTAIFPILIDLGRARDLSEALPVIRARLAEVPRGGVGYGVLRCIDPDPEIRTRLQALPRAAVSFLYMGNVDAGGDHDALFLPVRETIAPDPDARTLGGYRLSLTAGVFAGALRLDWTYREPGFDEAAVTEIGQHIAGSLRAFAAAPKLTEPAEAALSERQMKSLIAQIGVVDANDV</sequence>
<dbReference type="SUPFAM" id="SSF53901">
    <property type="entry name" value="Thiolase-like"/>
    <property type="match status" value="1"/>
</dbReference>
<dbReference type="Pfam" id="PF08659">
    <property type="entry name" value="KR"/>
    <property type="match status" value="1"/>
</dbReference>
<dbReference type="PROSITE" id="PS00606">
    <property type="entry name" value="KS3_1"/>
    <property type="match status" value="1"/>
</dbReference>
<evidence type="ECO:0000256" key="5">
    <source>
        <dbReference type="ARBA" id="ARBA00022832"/>
    </source>
</evidence>
<evidence type="ECO:0000256" key="7">
    <source>
        <dbReference type="ARBA" id="ARBA00023268"/>
    </source>
</evidence>
<dbReference type="SUPFAM" id="SSF52151">
    <property type="entry name" value="FabD/lysophospholipase-like"/>
    <property type="match status" value="1"/>
</dbReference>
<evidence type="ECO:0000313" key="11">
    <source>
        <dbReference type="Proteomes" id="UP000075260"/>
    </source>
</evidence>
<dbReference type="GO" id="GO:0071770">
    <property type="term" value="P:DIM/DIP cell wall layer assembly"/>
    <property type="evidence" value="ECO:0007669"/>
    <property type="project" value="TreeGrafter"/>
</dbReference>
<dbReference type="SUPFAM" id="SSF47336">
    <property type="entry name" value="ACP-like"/>
    <property type="match status" value="1"/>
</dbReference>
<dbReference type="PANTHER" id="PTHR43775:SF51">
    <property type="entry name" value="INACTIVE PHENOLPHTHIOCEROL SYNTHESIS POLYKETIDE SYNTHASE TYPE I PKS1-RELATED"/>
    <property type="match status" value="1"/>
</dbReference>
<reference evidence="10 11" key="1">
    <citation type="submission" date="2014-02" db="EMBL/GenBank/DDBJ databases">
        <title>The small core and large imbalanced accessory genome model reveals a collaborative survival strategy of Sorangium cellulosum strains in nature.</title>
        <authorList>
            <person name="Han K."/>
            <person name="Peng R."/>
            <person name="Blom J."/>
            <person name="Li Y.-Z."/>
        </authorList>
    </citation>
    <scope>NUCLEOTIDE SEQUENCE [LARGE SCALE GENOMIC DNA]</scope>
    <source>
        <strain evidence="10 11">So0008-312</strain>
    </source>
</reference>
<protein>
    <submittedName>
        <fullName evidence="10">Uncharacterized protein</fullName>
    </submittedName>
</protein>
<keyword evidence="3" id="KW-0597">Phosphoprotein</keyword>
<dbReference type="InterPro" id="IPR009081">
    <property type="entry name" value="PP-bd_ACP"/>
</dbReference>
<keyword evidence="7" id="KW-0511">Multifunctional enzyme</keyword>
<dbReference type="CDD" id="cd00833">
    <property type="entry name" value="PKS"/>
    <property type="match status" value="1"/>
</dbReference>
<accession>A0A150QKV5</accession>
<dbReference type="SMART" id="SM00825">
    <property type="entry name" value="PKS_KS"/>
    <property type="match status" value="1"/>
</dbReference>
<organism evidence="10 11">
    <name type="scientific">Sorangium cellulosum</name>
    <name type="common">Polyangium cellulosum</name>
    <dbReference type="NCBI Taxonomy" id="56"/>
    <lineage>
        <taxon>Bacteria</taxon>
        <taxon>Pseudomonadati</taxon>
        <taxon>Myxococcota</taxon>
        <taxon>Polyangia</taxon>
        <taxon>Polyangiales</taxon>
        <taxon>Polyangiaceae</taxon>
        <taxon>Sorangium</taxon>
    </lineage>
</organism>
<dbReference type="SMART" id="SM00822">
    <property type="entry name" value="PKS_KR"/>
    <property type="match status" value="1"/>
</dbReference>
<evidence type="ECO:0000256" key="1">
    <source>
        <dbReference type="ARBA" id="ARBA00001957"/>
    </source>
</evidence>
<dbReference type="SMART" id="SM00827">
    <property type="entry name" value="PKS_AT"/>
    <property type="match status" value="1"/>
</dbReference>
<proteinExistence type="predicted"/>
<evidence type="ECO:0000313" key="10">
    <source>
        <dbReference type="EMBL" id="KYF68580.1"/>
    </source>
</evidence>
<dbReference type="GO" id="GO:0005886">
    <property type="term" value="C:plasma membrane"/>
    <property type="evidence" value="ECO:0007669"/>
    <property type="project" value="TreeGrafter"/>
</dbReference>
<dbReference type="InterPro" id="IPR016039">
    <property type="entry name" value="Thiolase-like"/>
</dbReference>
<name>A0A150QKV5_SORCE</name>
<dbReference type="PANTHER" id="PTHR43775">
    <property type="entry name" value="FATTY ACID SYNTHASE"/>
    <property type="match status" value="1"/>
</dbReference>
<dbReference type="GO" id="GO:0006633">
    <property type="term" value="P:fatty acid biosynthetic process"/>
    <property type="evidence" value="ECO:0007669"/>
    <property type="project" value="InterPro"/>
</dbReference>
<dbReference type="EMBL" id="JEMA01000558">
    <property type="protein sequence ID" value="KYF68580.1"/>
    <property type="molecule type" value="Genomic_DNA"/>
</dbReference>
<dbReference type="Gene3D" id="3.40.47.10">
    <property type="match status" value="1"/>
</dbReference>
<keyword evidence="4" id="KW-0808">Transferase</keyword>
<dbReference type="Pfam" id="PF00550">
    <property type="entry name" value="PP-binding"/>
    <property type="match status" value="1"/>
</dbReference>
<keyword evidence="5" id="KW-0276">Fatty acid metabolism</keyword>
<dbReference type="Gene3D" id="1.10.1200.10">
    <property type="entry name" value="ACP-like"/>
    <property type="match status" value="1"/>
</dbReference>
<comment type="cofactor">
    <cofactor evidence="1">
        <name>pantetheine 4'-phosphate</name>
        <dbReference type="ChEBI" id="CHEBI:47942"/>
    </cofactor>
</comment>
<dbReference type="Gene3D" id="3.40.50.720">
    <property type="entry name" value="NAD(P)-binding Rossmann-like Domain"/>
    <property type="match status" value="1"/>
</dbReference>
<dbReference type="InterPro" id="IPR001242">
    <property type="entry name" value="Condensation_dom"/>
</dbReference>
<dbReference type="SUPFAM" id="SSF55048">
    <property type="entry name" value="Probable ACP-binding domain of malonyl-CoA ACP transacylase"/>
    <property type="match status" value="1"/>
</dbReference>
<dbReference type="Pfam" id="PF00668">
    <property type="entry name" value="Condensation"/>
    <property type="match status" value="1"/>
</dbReference>
<dbReference type="InterPro" id="IPR014031">
    <property type="entry name" value="Ketoacyl_synth_C"/>
</dbReference>
<keyword evidence="6" id="KW-0443">Lipid metabolism</keyword>
<dbReference type="Gene3D" id="3.30.559.10">
    <property type="entry name" value="Chloramphenicol acetyltransferase-like domain"/>
    <property type="match status" value="1"/>
</dbReference>
<dbReference type="Gene3D" id="3.30.70.250">
    <property type="entry name" value="Malonyl-CoA ACP transacylase, ACP-binding"/>
    <property type="match status" value="1"/>
</dbReference>